<dbReference type="Pfam" id="PF13499">
    <property type="entry name" value="EF-hand_7"/>
    <property type="match status" value="1"/>
</dbReference>
<dbReference type="PROSITE" id="PS50222">
    <property type="entry name" value="EF_HAND_2"/>
    <property type="match status" value="4"/>
</dbReference>
<feature type="region of interest" description="Disordered" evidence="4">
    <location>
        <begin position="1"/>
        <end position="187"/>
    </location>
</feature>
<feature type="compositionally biased region" description="Basic residues" evidence="4">
    <location>
        <begin position="173"/>
        <end position="184"/>
    </location>
</feature>
<sequence>MDDDSVSSDVTYDVEDQAKNVGPLKNAVSMRVETMSPSGRPSFPQGLSVQGKKKGKRRKKRRKKKKNAGAGFGAGAPIPGLIKPSAKEATADPSVARSREVIHLMEMKQPSPTKKVVAGGRTSPVDVDSLAFSDDSTLLTDEGSAGTKPNTSKSRKSTAKSTRSRGSRASTRNSKKSSRRHKGQRNMWIDDDDVSLQSLISEMSDYESIASSFDDNRSHVSRELGNKNLAIDDWTNVYPYNQRARPTSISEKGLRMLDENMQYNDPISRPGANTAYEGIRPDRKGLTVEETFSMSQEHKILEVPALMLAPPSLPEVNDHVESEALYLDSITGALRASKGLESLKGLSPGKADTKRATKVDRKSDAGGFTAKEIRMVVKFIDNIGDGEGTGDGSITQDELEAAFRRGRRSQASAAQDSQGQLMVRRFVQMLGDAMTSVDAWFAGVDKNAAGKGDGKLGTLEIKTGIKTLADTIVGKSLKFNEDELISLMRYLDPSGDNELTLEEIKEGIKRSKQTPKAIRDAKKAGAIMCRMTDFMDDNKMTIKNLFHFIDKDRSGHIVLDELRDGLAEMSTSGAEKFAKKKEGLVAARKKKEEEKKLKYDQEVKGRLMKLSDSGAISVLMGLDVHMHRSGQRIIDLFGKSGFDKSGDGALGRREFFKMLQSIGIKCNKAEVKALINIIDDSGDGEIEAYELEKIVRRYRIDNIHIREQEHAKKIQLWKRKQDRARKVPEIEEGENDFVRMMKEQAAMRDGLMKDLKRKDEDERARVEREKAKRASAIGLPSIPKLKKKRGVTSGSVLDGSWLHSFDRSLRSHIRKLDK</sequence>
<feature type="domain" description="EF-hand" evidence="5">
    <location>
        <begin position="537"/>
        <end position="572"/>
    </location>
</feature>
<accession>A0A9W7F4W7</accession>
<keyword evidence="3" id="KW-0106">Calcium</keyword>
<dbReference type="SUPFAM" id="SSF47473">
    <property type="entry name" value="EF-hand"/>
    <property type="match status" value="2"/>
</dbReference>
<dbReference type="PANTHER" id="PTHR34524">
    <property type="entry name" value="CALCYPHOSIN"/>
    <property type="match status" value="1"/>
</dbReference>
<dbReference type="PROSITE" id="PS00018">
    <property type="entry name" value="EF_HAND_1"/>
    <property type="match status" value="3"/>
</dbReference>
<evidence type="ECO:0000256" key="4">
    <source>
        <dbReference type="SAM" id="MobiDB-lite"/>
    </source>
</evidence>
<feature type="compositionally biased region" description="Basic and acidic residues" evidence="4">
    <location>
        <begin position="97"/>
        <end position="106"/>
    </location>
</feature>
<feature type="domain" description="EF-hand" evidence="5">
    <location>
        <begin position="642"/>
        <end position="665"/>
    </location>
</feature>
<feature type="domain" description="EF-hand" evidence="5">
    <location>
        <begin position="666"/>
        <end position="701"/>
    </location>
</feature>
<evidence type="ECO:0000313" key="7">
    <source>
        <dbReference type="Proteomes" id="UP001165082"/>
    </source>
</evidence>
<proteinExistence type="predicted"/>
<gene>
    <name evidence="6" type="ORF">TrRE_jg8634</name>
</gene>
<keyword evidence="7" id="KW-1185">Reference proteome</keyword>
<organism evidence="6 7">
    <name type="scientific">Triparma retinervis</name>
    <dbReference type="NCBI Taxonomy" id="2557542"/>
    <lineage>
        <taxon>Eukaryota</taxon>
        <taxon>Sar</taxon>
        <taxon>Stramenopiles</taxon>
        <taxon>Ochrophyta</taxon>
        <taxon>Bolidophyceae</taxon>
        <taxon>Parmales</taxon>
        <taxon>Triparmaceae</taxon>
        <taxon>Triparma</taxon>
    </lineage>
</organism>
<feature type="compositionally biased region" description="Basic residues" evidence="4">
    <location>
        <begin position="51"/>
        <end position="67"/>
    </location>
</feature>
<protein>
    <recommendedName>
        <fullName evidence="5">EF-hand domain-containing protein</fullName>
    </recommendedName>
</protein>
<dbReference type="InterPro" id="IPR011992">
    <property type="entry name" value="EF-hand-dom_pair"/>
</dbReference>
<reference evidence="6" key="1">
    <citation type="submission" date="2022-07" db="EMBL/GenBank/DDBJ databases">
        <title>Genome analysis of Parmales, a sister group of diatoms, reveals the evolutionary specialization of diatoms from phago-mixotrophs to photoautotrophs.</title>
        <authorList>
            <person name="Ban H."/>
            <person name="Sato S."/>
            <person name="Yoshikawa S."/>
            <person name="Kazumasa Y."/>
            <person name="Nakamura Y."/>
            <person name="Ichinomiya M."/>
            <person name="Saitoh K."/>
            <person name="Sato N."/>
            <person name="Blanc-Mathieu R."/>
            <person name="Endo H."/>
            <person name="Kuwata A."/>
            <person name="Ogata H."/>
        </authorList>
    </citation>
    <scope>NUCLEOTIDE SEQUENCE</scope>
</reference>
<dbReference type="GO" id="GO:0005509">
    <property type="term" value="F:calcium ion binding"/>
    <property type="evidence" value="ECO:0007669"/>
    <property type="project" value="InterPro"/>
</dbReference>
<dbReference type="EMBL" id="BRXZ01000039">
    <property type="protein sequence ID" value="GMI03625.1"/>
    <property type="molecule type" value="Genomic_DNA"/>
</dbReference>
<keyword evidence="1" id="KW-0479">Metal-binding</keyword>
<dbReference type="CDD" id="cd00051">
    <property type="entry name" value="EFh"/>
    <property type="match status" value="1"/>
</dbReference>
<dbReference type="InterPro" id="IPR002048">
    <property type="entry name" value="EF_hand_dom"/>
</dbReference>
<dbReference type="Proteomes" id="UP001165082">
    <property type="component" value="Unassembled WGS sequence"/>
</dbReference>
<evidence type="ECO:0000256" key="1">
    <source>
        <dbReference type="ARBA" id="ARBA00022723"/>
    </source>
</evidence>
<evidence type="ECO:0000313" key="6">
    <source>
        <dbReference type="EMBL" id="GMI03625.1"/>
    </source>
</evidence>
<dbReference type="AlphaFoldDB" id="A0A9W7F4W7"/>
<evidence type="ECO:0000256" key="2">
    <source>
        <dbReference type="ARBA" id="ARBA00022737"/>
    </source>
</evidence>
<evidence type="ECO:0000256" key="3">
    <source>
        <dbReference type="ARBA" id="ARBA00022837"/>
    </source>
</evidence>
<evidence type="ECO:0000259" key="5">
    <source>
        <dbReference type="PROSITE" id="PS50222"/>
    </source>
</evidence>
<dbReference type="PANTHER" id="PTHR34524:SF6">
    <property type="entry name" value="CALCYPHOSINE LIKE"/>
    <property type="match status" value="1"/>
</dbReference>
<feature type="domain" description="EF-hand" evidence="5">
    <location>
        <begin position="479"/>
        <end position="514"/>
    </location>
</feature>
<dbReference type="Gene3D" id="1.10.238.10">
    <property type="entry name" value="EF-hand"/>
    <property type="match status" value="2"/>
</dbReference>
<dbReference type="InterPro" id="IPR018247">
    <property type="entry name" value="EF_Hand_1_Ca_BS"/>
</dbReference>
<dbReference type="OrthoDB" id="120976at2759"/>
<dbReference type="InterPro" id="IPR051581">
    <property type="entry name" value="Ca-bind"/>
</dbReference>
<feature type="compositionally biased region" description="Basic residues" evidence="4">
    <location>
        <begin position="153"/>
        <end position="166"/>
    </location>
</feature>
<name>A0A9W7F4W7_9STRA</name>
<keyword evidence="2" id="KW-0677">Repeat</keyword>
<comment type="caution">
    <text evidence="6">The sequence shown here is derived from an EMBL/GenBank/DDBJ whole genome shotgun (WGS) entry which is preliminary data.</text>
</comment>
<dbReference type="SMART" id="SM00054">
    <property type="entry name" value="EFh"/>
    <property type="match status" value="6"/>
</dbReference>